<evidence type="ECO:0000259" key="1">
    <source>
        <dbReference type="Pfam" id="PF07638"/>
    </source>
</evidence>
<dbReference type="InterPro" id="IPR013324">
    <property type="entry name" value="RNA_pol_sigma_r3/r4-like"/>
</dbReference>
<dbReference type="Pfam" id="PF07638">
    <property type="entry name" value="Sigma70_ECF"/>
    <property type="match status" value="1"/>
</dbReference>
<reference evidence="2" key="2">
    <citation type="journal article" date="2021" name="Microbiome">
        <title>Successional dynamics and alternative stable states in a saline activated sludge microbial community over 9 years.</title>
        <authorList>
            <person name="Wang Y."/>
            <person name="Ye J."/>
            <person name="Ju F."/>
            <person name="Liu L."/>
            <person name="Boyd J.A."/>
            <person name="Deng Y."/>
            <person name="Parks D.H."/>
            <person name="Jiang X."/>
            <person name="Yin X."/>
            <person name="Woodcroft B.J."/>
            <person name="Tyson G.W."/>
            <person name="Hugenholtz P."/>
            <person name="Polz M.F."/>
            <person name="Zhang T."/>
        </authorList>
    </citation>
    <scope>NUCLEOTIDE SEQUENCE</scope>
    <source>
        <strain evidence="2">HKST-UBA02</strain>
    </source>
</reference>
<evidence type="ECO:0000313" key="3">
    <source>
        <dbReference type="Proteomes" id="UP000739538"/>
    </source>
</evidence>
<sequence>MSPKTEAILRLNFERLRARAHRMMDGERRFLTHPPTHYVHEAILRVMRRHSGLSGIPGADLFRSLVRELKRARIDHIRRRSAQKRGGRAVHVGIDCARDLPEDAKWLSSWSKRVLGEALDKLETRTRVGGRVRRVVELRAEGYSHGSIAEMVGVSRPTVITDLKFGLSWLRQWLESEE</sequence>
<dbReference type="SUPFAM" id="SSF88659">
    <property type="entry name" value="Sigma3 and sigma4 domains of RNA polymerase sigma factors"/>
    <property type="match status" value="1"/>
</dbReference>
<proteinExistence type="predicted"/>
<dbReference type="InterPro" id="IPR036388">
    <property type="entry name" value="WH-like_DNA-bd_sf"/>
</dbReference>
<name>A0A956SF08_UNCEI</name>
<feature type="domain" description="RNA polymerase sigma-70 ECF-like HTH" evidence="1">
    <location>
        <begin position="4"/>
        <end position="174"/>
    </location>
</feature>
<evidence type="ECO:0000313" key="2">
    <source>
        <dbReference type="EMBL" id="MCA9756874.1"/>
    </source>
</evidence>
<accession>A0A956SF08</accession>
<dbReference type="EMBL" id="JAGQHS010000070">
    <property type="protein sequence ID" value="MCA9756874.1"/>
    <property type="molecule type" value="Genomic_DNA"/>
</dbReference>
<protein>
    <recommendedName>
        <fullName evidence="1">RNA polymerase sigma-70 ECF-like HTH domain-containing protein</fullName>
    </recommendedName>
</protein>
<organism evidence="2 3">
    <name type="scientific">Eiseniibacteriota bacterium</name>
    <dbReference type="NCBI Taxonomy" id="2212470"/>
    <lineage>
        <taxon>Bacteria</taxon>
        <taxon>Candidatus Eiseniibacteriota</taxon>
    </lineage>
</organism>
<dbReference type="Gene3D" id="1.10.10.10">
    <property type="entry name" value="Winged helix-like DNA-binding domain superfamily/Winged helix DNA-binding domain"/>
    <property type="match status" value="1"/>
</dbReference>
<reference evidence="2" key="1">
    <citation type="submission" date="2020-04" db="EMBL/GenBank/DDBJ databases">
        <authorList>
            <person name="Zhang T."/>
        </authorList>
    </citation>
    <scope>NUCLEOTIDE SEQUENCE</scope>
    <source>
        <strain evidence="2">HKST-UBA02</strain>
    </source>
</reference>
<dbReference type="AlphaFoldDB" id="A0A956SF08"/>
<gene>
    <name evidence="2" type="ORF">KDA27_13805</name>
</gene>
<dbReference type="Proteomes" id="UP000739538">
    <property type="component" value="Unassembled WGS sequence"/>
</dbReference>
<comment type="caution">
    <text evidence="2">The sequence shown here is derived from an EMBL/GenBank/DDBJ whole genome shotgun (WGS) entry which is preliminary data.</text>
</comment>
<dbReference type="InterPro" id="IPR053812">
    <property type="entry name" value="HTH_Sigma70_ECF-like"/>
</dbReference>